<feature type="compositionally biased region" description="Polar residues" evidence="1">
    <location>
        <begin position="510"/>
        <end position="589"/>
    </location>
</feature>
<feature type="compositionally biased region" description="Polar residues" evidence="1">
    <location>
        <begin position="311"/>
        <end position="322"/>
    </location>
</feature>
<dbReference type="AlphaFoldDB" id="A0ABD3SE18"/>
<feature type="compositionally biased region" description="Polar residues" evidence="1">
    <location>
        <begin position="852"/>
        <end position="866"/>
    </location>
</feature>
<sequence length="866" mass="92944">MSRRYVLKDSDSEDSDYGGDGRTVTPNSSEFFTKKEIEAIDKCKIQINDNWGIYSDDYTSRAIAKVGMSLIELVVQDGAPLLYQKHRVKVGSERMFFDRAIYKVHGPKSDDFDPECLEEAILLEIETLRRSEKSAKNRLFKNKETGGMVVFGPWFNYALQRLLRLSSIDTGETATPASLGEYTAVKIIRSLFSFITEDLKEVVKPGRLQDLKNMMGVDWEGNVNAARKVINHCGGSAHFLHKEFTIVEAYVESLKSKPPKASAAAASPPSNTAPGLAPSKQLDVSAARNMRMAAMRAQAAGHLLADKPAAQSDTQVSASPSANDGWGRKSHTAVSASSSANDGWGRKSHTAVSASPSANDGWGRKSHTAVSASPSANDGWGRTRVGESAVQPHTYSRAASHEGLESTATNKESSTTQSHNTSSATMATSNQPYNPNDRAASQSNEKLTFRAPSQGSASSGWGRTRDGNSVSQPSKARGSSTFVRGMLGSNIPVNNASREPVICDRESAAQPHTYSRATSHNGLESMATNKESSTTQSYNSSRATMATSNHNPNDRAASQSNEKLTFSTPNLGSASSGWGRTRDGNSAIQPSKARGSSKFARGMLGSNIPMNNSSQEPMMRAQKDNSGGDLHNPPSRSDDYSSRSVGNSSFSRYDDRSSDDRGYDGGRDDRAYHRSGSRVGGREDYPYSNPQVGSSSLDLGEEYRSSSSREGSFRDYSGHPAQGLKHSRSDDYDGRDARPEKMYRADSAVASRGRGAHVNQPAWITKQMQSSAHDGPIGMPGDIGVTANSFAAMAGANTNNTASSNAPGSNTGRGNTFSEMRRFISPAPAAPHSVGETTSNGHGSGRGRGRGVNQTLPAWLTKSSNP</sequence>
<keyword evidence="3" id="KW-1185">Reference proteome</keyword>
<feature type="region of interest" description="Disordered" evidence="1">
    <location>
        <begin position="307"/>
        <end position="482"/>
    </location>
</feature>
<proteinExistence type="predicted"/>
<evidence type="ECO:0000313" key="3">
    <source>
        <dbReference type="Proteomes" id="UP001530377"/>
    </source>
</evidence>
<feature type="compositionally biased region" description="Basic and acidic residues" evidence="1">
    <location>
        <begin position="1"/>
        <end position="10"/>
    </location>
</feature>
<reference evidence="2 3" key="1">
    <citation type="submission" date="2024-10" db="EMBL/GenBank/DDBJ databases">
        <title>Updated reference genomes for cyclostephanoid diatoms.</title>
        <authorList>
            <person name="Roberts W.R."/>
            <person name="Alverson A.J."/>
        </authorList>
    </citation>
    <scope>NUCLEOTIDE SEQUENCE [LARGE SCALE GENOMIC DNA]</scope>
    <source>
        <strain evidence="2 3">AJA228-03</strain>
    </source>
</reference>
<feature type="region of interest" description="Disordered" evidence="1">
    <location>
        <begin position="1"/>
        <end position="23"/>
    </location>
</feature>
<evidence type="ECO:0000313" key="2">
    <source>
        <dbReference type="EMBL" id="KAL3822702.1"/>
    </source>
</evidence>
<evidence type="ECO:0000256" key="1">
    <source>
        <dbReference type="SAM" id="MobiDB-lite"/>
    </source>
</evidence>
<gene>
    <name evidence="2" type="ORF">ACHAXA_000967</name>
</gene>
<name>A0ABD3SE18_9STRA</name>
<accession>A0ABD3SE18</accession>
<feature type="compositionally biased region" description="Polar residues" evidence="1">
    <location>
        <begin position="406"/>
        <end position="482"/>
    </location>
</feature>
<protein>
    <submittedName>
        <fullName evidence="2">Uncharacterized protein</fullName>
    </submittedName>
</protein>
<dbReference type="EMBL" id="JALLPB020000057">
    <property type="protein sequence ID" value="KAL3822702.1"/>
    <property type="molecule type" value="Genomic_DNA"/>
</dbReference>
<feature type="compositionally biased region" description="Basic and acidic residues" evidence="1">
    <location>
        <begin position="652"/>
        <end position="672"/>
    </location>
</feature>
<feature type="compositionally biased region" description="Polar residues" evidence="1">
    <location>
        <begin position="332"/>
        <end position="341"/>
    </location>
</feature>
<organism evidence="2 3">
    <name type="scientific">Cyclostephanos tholiformis</name>
    <dbReference type="NCBI Taxonomy" id="382380"/>
    <lineage>
        <taxon>Eukaryota</taxon>
        <taxon>Sar</taxon>
        <taxon>Stramenopiles</taxon>
        <taxon>Ochrophyta</taxon>
        <taxon>Bacillariophyta</taxon>
        <taxon>Coscinodiscophyceae</taxon>
        <taxon>Thalassiosirophycidae</taxon>
        <taxon>Stephanodiscales</taxon>
        <taxon>Stephanodiscaceae</taxon>
        <taxon>Cyclostephanos</taxon>
    </lineage>
</organism>
<feature type="compositionally biased region" description="Basic and acidic residues" evidence="1">
    <location>
        <begin position="727"/>
        <end position="737"/>
    </location>
</feature>
<comment type="caution">
    <text evidence="2">The sequence shown here is derived from an EMBL/GenBank/DDBJ whole genome shotgun (WGS) entry which is preliminary data.</text>
</comment>
<dbReference type="Proteomes" id="UP001530377">
    <property type="component" value="Unassembled WGS sequence"/>
</dbReference>
<feature type="region of interest" description="Disordered" evidence="1">
    <location>
        <begin position="827"/>
        <end position="866"/>
    </location>
</feature>
<feature type="compositionally biased region" description="Low complexity" evidence="1">
    <location>
        <begin position="642"/>
        <end position="651"/>
    </location>
</feature>
<feature type="compositionally biased region" description="Polar residues" evidence="1">
    <location>
        <begin position="688"/>
        <end position="697"/>
    </location>
</feature>
<feature type="region of interest" description="Disordered" evidence="1">
    <location>
        <begin position="509"/>
        <end position="737"/>
    </location>
</feature>